<dbReference type="CDD" id="cd20736">
    <property type="entry name" value="PoNe_Nuclease"/>
    <property type="match status" value="1"/>
</dbReference>
<keyword evidence="3" id="KW-0255">Endonuclease</keyword>
<dbReference type="Pfam" id="PF02021">
    <property type="entry name" value="UPF0102"/>
    <property type="match status" value="1"/>
</dbReference>
<dbReference type="NCBIfam" id="NF009154">
    <property type="entry name" value="PRK12497.3-3"/>
    <property type="match status" value="1"/>
</dbReference>
<name>A0A087DGD2_9BIFI</name>
<dbReference type="eggNOG" id="COG0792">
    <property type="taxonomic scope" value="Bacteria"/>
</dbReference>
<dbReference type="InterPro" id="IPR011335">
    <property type="entry name" value="Restrct_endonuc-II-like"/>
</dbReference>
<dbReference type="EMBL" id="JGZP01000021">
    <property type="protein sequence ID" value="KFI94582.1"/>
    <property type="molecule type" value="Genomic_DNA"/>
</dbReference>
<dbReference type="AlphaFoldDB" id="A0A087DGD2"/>
<dbReference type="HAMAP" id="MF_00048">
    <property type="entry name" value="UPF0102"/>
    <property type="match status" value="1"/>
</dbReference>
<evidence type="ECO:0000256" key="1">
    <source>
        <dbReference type="ARBA" id="ARBA00006738"/>
    </source>
</evidence>
<evidence type="ECO:0000256" key="2">
    <source>
        <dbReference type="HAMAP-Rule" id="MF_00048"/>
    </source>
</evidence>
<comment type="caution">
    <text evidence="3">The sequence shown here is derived from an EMBL/GenBank/DDBJ whole genome shotgun (WGS) entry which is preliminary data.</text>
</comment>
<dbReference type="SUPFAM" id="SSF52980">
    <property type="entry name" value="Restriction endonuclease-like"/>
    <property type="match status" value="1"/>
</dbReference>
<protein>
    <recommendedName>
        <fullName evidence="2">UPF0102 protein BSTEL_1252</fullName>
    </recommendedName>
</protein>
<dbReference type="NCBIfam" id="NF009150">
    <property type="entry name" value="PRK12497.1-3"/>
    <property type="match status" value="1"/>
</dbReference>
<dbReference type="NCBIfam" id="TIGR00252">
    <property type="entry name" value="YraN family protein"/>
    <property type="match status" value="1"/>
</dbReference>
<dbReference type="Proteomes" id="UP000029004">
    <property type="component" value="Unassembled WGS sequence"/>
</dbReference>
<comment type="similarity">
    <text evidence="1 2">Belongs to the UPF0102 family.</text>
</comment>
<keyword evidence="3" id="KW-0540">Nuclease</keyword>
<proteinExistence type="inferred from homology"/>
<accession>A0A087DGD2</accession>
<dbReference type="InterPro" id="IPR011856">
    <property type="entry name" value="tRNA_endonuc-like_dom_sf"/>
</dbReference>
<dbReference type="PANTHER" id="PTHR34039">
    <property type="entry name" value="UPF0102 PROTEIN YRAN"/>
    <property type="match status" value="1"/>
</dbReference>
<dbReference type="STRING" id="762211.BSTEL_1252"/>
<dbReference type="GO" id="GO:0003676">
    <property type="term" value="F:nucleic acid binding"/>
    <property type="evidence" value="ECO:0007669"/>
    <property type="project" value="InterPro"/>
</dbReference>
<dbReference type="Gene3D" id="3.40.1350.10">
    <property type="match status" value="1"/>
</dbReference>
<dbReference type="PANTHER" id="PTHR34039:SF1">
    <property type="entry name" value="UPF0102 PROTEIN YRAN"/>
    <property type="match status" value="1"/>
</dbReference>
<gene>
    <name evidence="3" type="ORF">BSTEL_1252</name>
</gene>
<evidence type="ECO:0000313" key="4">
    <source>
        <dbReference type="Proteomes" id="UP000029004"/>
    </source>
</evidence>
<dbReference type="NCBIfam" id="NF011274">
    <property type="entry name" value="PRK14681.1"/>
    <property type="match status" value="1"/>
</dbReference>
<reference evidence="3 4" key="1">
    <citation type="submission" date="2014-03" db="EMBL/GenBank/DDBJ databases">
        <title>Genomics of Bifidobacteria.</title>
        <authorList>
            <person name="Ventura M."/>
            <person name="Milani C."/>
            <person name="Lugli G.A."/>
        </authorList>
    </citation>
    <scope>NUCLEOTIDE SEQUENCE [LARGE SCALE GENOMIC DNA]</scope>
    <source>
        <strain evidence="3 4">DSM 23968</strain>
    </source>
</reference>
<organism evidence="3 4">
    <name type="scientific">Bifidobacterium stellenboschense</name>
    <dbReference type="NCBI Taxonomy" id="762211"/>
    <lineage>
        <taxon>Bacteria</taxon>
        <taxon>Bacillati</taxon>
        <taxon>Actinomycetota</taxon>
        <taxon>Actinomycetes</taxon>
        <taxon>Bifidobacteriales</taxon>
        <taxon>Bifidobacteriaceae</taxon>
        <taxon>Bifidobacterium</taxon>
    </lineage>
</organism>
<keyword evidence="4" id="KW-1185">Reference proteome</keyword>
<dbReference type="GO" id="GO:0004519">
    <property type="term" value="F:endonuclease activity"/>
    <property type="evidence" value="ECO:0007669"/>
    <property type="project" value="UniProtKB-KW"/>
</dbReference>
<evidence type="ECO:0000313" key="3">
    <source>
        <dbReference type="EMBL" id="KFI94582.1"/>
    </source>
</evidence>
<dbReference type="InterPro" id="IPR003509">
    <property type="entry name" value="UPF0102_YraN-like"/>
</dbReference>
<keyword evidence="3" id="KW-0378">Hydrolase</keyword>
<sequence>MDTTALQMAPPEALTSGLPALEPLDRIAERLKDGTLATRALGALGEDYAAAWLTERGWTIVDRNWRSRYGELDIVALSPERRIVFVEVKTRRTMKHGLPQEAVTYTKQANLRRAGVQWLLEPEHRIGHTGVRFDVVTVVVRGGRPLVHLIPGAF</sequence>